<dbReference type="Proteomes" id="UP000887116">
    <property type="component" value="Unassembled WGS sequence"/>
</dbReference>
<dbReference type="CDD" id="cd00590">
    <property type="entry name" value="RRM_SF"/>
    <property type="match status" value="2"/>
</dbReference>
<dbReference type="InterPro" id="IPR035979">
    <property type="entry name" value="RBD_domain_sf"/>
</dbReference>
<dbReference type="InterPro" id="IPR000504">
    <property type="entry name" value="RRM_dom"/>
</dbReference>
<protein>
    <recommendedName>
        <fullName evidence="3">RRM domain-containing protein</fullName>
    </recommendedName>
</protein>
<dbReference type="AlphaFoldDB" id="A0A8X6H504"/>
<dbReference type="Gene3D" id="3.30.70.330">
    <property type="match status" value="2"/>
</dbReference>
<evidence type="ECO:0000313" key="5">
    <source>
        <dbReference type="Proteomes" id="UP000887116"/>
    </source>
</evidence>
<dbReference type="GO" id="GO:0003723">
    <property type="term" value="F:RNA binding"/>
    <property type="evidence" value="ECO:0007669"/>
    <property type="project" value="UniProtKB-UniRule"/>
</dbReference>
<comment type="caution">
    <text evidence="4">The sequence shown here is derived from an EMBL/GenBank/DDBJ whole genome shotgun (WGS) entry which is preliminary data.</text>
</comment>
<dbReference type="InterPro" id="IPR012677">
    <property type="entry name" value="Nucleotide-bd_a/b_plait_sf"/>
</dbReference>
<proteinExistence type="predicted"/>
<dbReference type="OrthoDB" id="1049195at2759"/>
<reference evidence="4" key="1">
    <citation type="submission" date="2020-07" db="EMBL/GenBank/DDBJ databases">
        <title>Multicomponent nature underlies the extraordinary mechanical properties of spider dragline silk.</title>
        <authorList>
            <person name="Kono N."/>
            <person name="Nakamura H."/>
            <person name="Mori M."/>
            <person name="Yoshida Y."/>
            <person name="Ohtoshi R."/>
            <person name="Malay A.D."/>
            <person name="Moran D.A.P."/>
            <person name="Tomita M."/>
            <person name="Numata K."/>
            <person name="Arakawa K."/>
        </authorList>
    </citation>
    <scope>NUCLEOTIDE SEQUENCE</scope>
</reference>
<organism evidence="4 5">
    <name type="scientific">Trichonephila clavata</name>
    <name type="common">Joro spider</name>
    <name type="synonym">Nephila clavata</name>
    <dbReference type="NCBI Taxonomy" id="2740835"/>
    <lineage>
        <taxon>Eukaryota</taxon>
        <taxon>Metazoa</taxon>
        <taxon>Ecdysozoa</taxon>
        <taxon>Arthropoda</taxon>
        <taxon>Chelicerata</taxon>
        <taxon>Arachnida</taxon>
        <taxon>Araneae</taxon>
        <taxon>Araneomorphae</taxon>
        <taxon>Entelegynae</taxon>
        <taxon>Araneoidea</taxon>
        <taxon>Nephilidae</taxon>
        <taxon>Trichonephila</taxon>
    </lineage>
</organism>
<keyword evidence="5" id="KW-1185">Reference proteome</keyword>
<evidence type="ECO:0000256" key="2">
    <source>
        <dbReference type="PROSITE-ProRule" id="PRU00176"/>
    </source>
</evidence>
<keyword evidence="1 2" id="KW-0694">RNA-binding</keyword>
<dbReference type="PANTHER" id="PTHR48024">
    <property type="entry name" value="GEO13361P1-RELATED"/>
    <property type="match status" value="1"/>
</dbReference>
<dbReference type="SUPFAM" id="SSF54928">
    <property type="entry name" value="RNA-binding domain, RBD"/>
    <property type="match status" value="2"/>
</dbReference>
<feature type="domain" description="RRM" evidence="3">
    <location>
        <begin position="105"/>
        <end position="184"/>
    </location>
</feature>
<dbReference type="Pfam" id="PF00076">
    <property type="entry name" value="RRM_1"/>
    <property type="match status" value="1"/>
</dbReference>
<accession>A0A8X6H504</accession>
<dbReference type="InterPro" id="IPR050886">
    <property type="entry name" value="RNA-binding_reg"/>
</dbReference>
<sequence>MVKYARVIQEKIPQDPRHGFVTFETPDGAQRAKEASLHKGIFYRNRRLLVDISLNGKGKVKRGNRENQKKFSEYTFQRKSIYVSPIPTDAEVKRSPVLEPSFRANKIFVGCLPLRADCLHLQAIFKIFGDVQYAIVLEGNGINMHRYGFVTFHAKEAAQNAIKASVIRGIFLDGQRLKVAPAINRPSRRQTLVSYAEF</sequence>
<dbReference type="PANTHER" id="PTHR48024:SF56">
    <property type="entry name" value="HETEROGENEOUS NUCLEAR RIBONUCLEOPROTEIN A0"/>
    <property type="match status" value="1"/>
</dbReference>
<evidence type="ECO:0000259" key="3">
    <source>
        <dbReference type="PROSITE" id="PS50102"/>
    </source>
</evidence>
<dbReference type="PROSITE" id="PS50102">
    <property type="entry name" value="RRM"/>
    <property type="match status" value="1"/>
</dbReference>
<evidence type="ECO:0000313" key="4">
    <source>
        <dbReference type="EMBL" id="GFQ67217.1"/>
    </source>
</evidence>
<dbReference type="EMBL" id="BMAO01000491">
    <property type="protein sequence ID" value="GFQ67217.1"/>
    <property type="molecule type" value="Genomic_DNA"/>
</dbReference>
<dbReference type="SMART" id="SM00360">
    <property type="entry name" value="RRM"/>
    <property type="match status" value="1"/>
</dbReference>
<evidence type="ECO:0000256" key="1">
    <source>
        <dbReference type="ARBA" id="ARBA00022884"/>
    </source>
</evidence>
<name>A0A8X6H504_TRICU</name>
<gene>
    <name evidence="4" type="ORF">TNCT_607341</name>
</gene>